<dbReference type="EMBL" id="GHES01001646">
    <property type="protein sequence ID" value="MPA32205.1"/>
    <property type="molecule type" value="Transcribed_RNA"/>
</dbReference>
<dbReference type="Gene3D" id="1.20.1420.30">
    <property type="entry name" value="NCX, central ion-binding region"/>
    <property type="match status" value="1"/>
</dbReference>
<gene>
    <name evidence="10" type="ORF">Din_001646</name>
</gene>
<sequence>MIVQRTWKETDNLVEERSVERSPWAWIKAIMLLVVGIVILAVLAEPLIQSVQNFSKKARLPSFFVSFILVPLATNARIATSAISAASRKKPRTTSLTFSEIYGGVFMNNILGFSVLLSIMYFRGLSWDFSAEMLTVLIVCAIMGIAASFSSTFPVWTSFIAYLLYPLSLLLVYLLEEFSWWS</sequence>
<name>A0A5B6YKW4_DAVIN</name>
<dbReference type="GO" id="GO:0005774">
    <property type="term" value="C:vacuolar membrane"/>
    <property type="evidence" value="ECO:0007669"/>
    <property type="project" value="UniProtKB-ARBA"/>
</dbReference>
<dbReference type="GO" id="GO:0015369">
    <property type="term" value="F:calcium:proton antiporter activity"/>
    <property type="evidence" value="ECO:0007669"/>
    <property type="project" value="TreeGrafter"/>
</dbReference>
<evidence type="ECO:0000256" key="1">
    <source>
        <dbReference type="ARBA" id="ARBA00004127"/>
    </source>
</evidence>
<evidence type="ECO:0000256" key="7">
    <source>
        <dbReference type="ARBA" id="ARBA00023136"/>
    </source>
</evidence>
<protein>
    <recommendedName>
        <fullName evidence="9">Sodium/calcium exchanger membrane region domain-containing protein</fullName>
    </recommendedName>
</protein>
<dbReference type="GO" id="GO:0012505">
    <property type="term" value="C:endomembrane system"/>
    <property type="evidence" value="ECO:0007669"/>
    <property type="project" value="UniProtKB-SubCell"/>
</dbReference>
<dbReference type="InterPro" id="IPR044880">
    <property type="entry name" value="NCX_ion-bd_dom_sf"/>
</dbReference>
<feature type="transmembrane region" description="Helical" evidence="8">
    <location>
        <begin position="101"/>
        <end position="122"/>
    </location>
</feature>
<comment type="subcellular location">
    <subcellularLocation>
        <location evidence="1">Endomembrane system</location>
        <topology evidence="1">Multi-pass membrane protein</topology>
    </subcellularLocation>
</comment>
<evidence type="ECO:0000256" key="5">
    <source>
        <dbReference type="ARBA" id="ARBA00022989"/>
    </source>
</evidence>
<proteinExistence type="predicted"/>
<evidence type="ECO:0000259" key="9">
    <source>
        <dbReference type="Pfam" id="PF01699"/>
    </source>
</evidence>
<keyword evidence="3" id="KW-0050">Antiport</keyword>
<evidence type="ECO:0000256" key="2">
    <source>
        <dbReference type="ARBA" id="ARBA00022448"/>
    </source>
</evidence>
<reference evidence="10" key="1">
    <citation type="submission" date="2019-08" db="EMBL/GenBank/DDBJ databases">
        <title>Reference gene set and small RNA set construction with multiple tissues from Davidia involucrata Baill.</title>
        <authorList>
            <person name="Yang H."/>
            <person name="Zhou C."/>
            <person name="Li G."/>
            <person name="Wang J."/>
            <person name="Gao P."/>
            <person name="Wang M."/>
            <person name="Wang R."/>
            <person name="Zhao Y."/>
        </authorList>
    </citation>
    <scope>NUCLEOTIDE SEQUENCE</scope>
    <source>
        <tissue evidence="10">Mixed with DoveR01_LX</tissue>
    </source>
</reference>
<feature type="transmembrane region" description="Helical" evidence="8">
    <location>
        <begin position="60"/>
        <end position="81"/>
    </location>
</feature>
<feature type="transmembrane region" description="Helical" evidence="8">
    <location>
        <begin position="155"/>
        <end position="175"/>
    </location>
</feature>
<dbReference type="InterPro" id="IPR004713">
    <property type="entry name" value="CaH_exchang"/>
</dbReference>
<evidence type="ECO:0000256" key="3">
    <source>
        <dbReference type="ARBA" id="ARBA00022449"/>
    </source>
</evidence>
<feature type="transmembrane region" description="Helical" evidence="8">
    <location>
        <begin position="25"/>
        <end position="48"/>
    </location>
</feature>
<dbReference type="PANTHER" id="PTHR31503:SF79">
    <property type="entry name" value="CALCIUM-BINDING EF-HAND PROTEIN"/>
    <property type="match status" value="1"/>
</dbReference>
<organism evidence="10">
    <name type="scientific">Davidia involucrata</name>
    <name type="common">Dove tree</name>
    <dbReference type="NCBI Taxonomy" id="16924"/>
    <lineage>
        <taxon>Eukaryota</taxon>
        <taxon>Viridiplantae</taxon>
        <taxon>Streptophyta</taxon>
        <taxon>Embryophyta</taxon>
        <taxon>Tracheophyta</taxon>
        <taxon>Spermatophyta</taxon>
        <taxon>Magnoliopsida</taxon>
        <taxon>eudicotyledons</taxon>
        <taxon>Gunneridae</taxon>
        <taxon>Pentapetalae</taxon>
        <taxon>asterids</taxon>
        <taxon>Cornales</taxon>
        <taxon>Nyssaceae</taxon>
        <taxon>Davidia</taxon>
    </lineage>
</organism>
<keyword evidence="7 8" id="KW-0472">Membrane</keyword>
<evidence type="ECO:0000313" key="10">
    <source>
        <dbReference type="EMBL" id="MPA32205.1"/>
    </source>
</evidence>
<dbReference type="GO" id="GO:0006874">
    <property type="term" value="P:intracellular calcium ion homeostasis"/>
    <property type="evidence" value="ECO:0007669"/>
    <property type="project" value="TreeGrafter"/>
</dbReference>
<evidence type="ECO:0000256" key="6">
    <source>
        <dbReference type="ARBA" id="ARBA00023065"/>
    </source>
</evidence>
<evidence type="ECO:0000256" key="4">
    <source>
        <dbReference type="ARBA" id="ARBA00022692"/>
    </source>
</evidence>
<evidence type="ECO:0000256" key="8">
    <source>
        <dbReference type="SAM" id="Phobius"/>
    </source>
</evidence>
<keyword evidence="5 8" id="KW-1133">Transmembrane helix</keyword>
<accession>A0A5B6YKW4</accession>
<feature type="transmembrane region" description="Helical" evidence="8">
    <location>
        <begin position="129"/>
        <end position="149"/>
    </location>
</feature>
<dbReference type="InterPro" id="IPR004837">
    <property type="entry name" value="NaCa_Exmemb"/>
</dbReference>
<feature type="domain" description="Sodium/calcium exchanger membrane region" evidence="9">
    <location>
        <begin position="29"/>
        <end position="173"/>
    </location>
</feature>
<keyword evidence="4 8" id="KW-0812">Transmembrane</keyword>
<dbReference type="AlphaFoldDB" id="A0A5B6YKW4"/>
<dbReference type="Pfam" id="PF01699">
    <property type="entry name" value="Na_Ca_ex"/>
    <property type="match status" value="1"/>
</dbReference>
<dbReference type="PANTHER" id="PTHR31503">
    <property type="entry name" value="VACUOLAR CALCIUM ION TRANSPORTER"/>
    <property type="match status" value="1"/>
</dbReference>
<keyword evidence="2" id="KW-0813">Transport</keyword>
<keyword evidence="6" id="KW-0406">Ion transport</keyword>